<dbReference type="GO" id="GO:0005524">
    <property type="term" value="F:ATP binding"/>
    <property type="evidence" value="ECO:0007669"/>
    <property type="project" value="InterPro"/>
</dbReference>
<dbReference type="GO" id="GO:0004674">
    <property type="term" value="F:protein serine/threonine kinase activity"/>
    <property type="evidence" value="ECO:0007669"/>
    <property type="project" value="TreeGrafter"/>
</dbReference>
<dbReference type="PANTHER" id="PTHR44167">
    <property type="entry name" value="OVARIAN-SPECIFIC SERINE/THREONINE-PROTEIN KINASE LOK-RELATED"/>
    <property type="match status" value="1"/>
</dbReference>
<feature type="domain" description="Protein kinase" evidence="1">
    <location>
        <begin position="116"/>
        <end position="398"/>
    </location>
</feature>
<dbReference type="Proteomes" id="UP001163105">
    <property type="component" value="Unassembled WGS sequence"/>
</dbReference>
<sequence length="403" mass="44829">MRLTSLSSNVRAIVSAPEGLRQPSLDDSAIEQREIGGDVFKRVLCVTQSSRTAFFSLEFRDIRCDFYYDAAGDGLAITNRGTIPVLVRPFAEGQPDDRQQRQLVPRTAYTLPPGPWRVSTAHGEEQWIDIVLRSRGFVVCKSVPLRAQIGSKRPNHGLLESGAKRARVDVNGTDHRVILCANNSNPSIIKILESDARLHTIYMEYLQSPDLLAMRNTTVRGRHMFSGTSEVAERVLDDIASALEYLQEQQILHNDIKPGNIIYTGLDRGAVLIDFGLASTPTDPVCNGGTPWYVPEELLQKQRGFKSDVFALGVTLLYLLKKTPAPDLSEQGWAIANILKDVSQLELMNKWLGKVERLANELQVTGIEAVTRAALERDPDGRISARQILEMRLGRAQLCKASR</sequence>
<dbReference type="PROSITE" id="PS50011">
    <property type="entry name" value="PROTEIN_KINASE_DOM"/>
    <property type="match status" value="1"/>
</dbReference>
<dbReference type="SUPFAM" id="SSF56112">
    <property type="entry name" value="Protein kinase-like (PK-like)"/>
    <property type="match status" value="1"/>
</dbReference>
<comment type="caution">
    <text evidence="2">The sequence shown here is derived from an EMBL/GenBank/DDBJ whole genome shotgun (WGS) entry which is preliminary data.</text>
</comment>
<dbReference type="Pfam" id="PF00069">
    <property type="entry name" value="Pkinase"/>
    <property type="match status" value="1"/>
</dbReference>
<dbReference type="CDD" id="cd00180">
    <property type="entry name" value="PKc"/>
    <property type="match status" value="1"/>
</dbReference>
<evidence type="ECO:0000313" key="2">
    <source>
        <dbReference type="EMBL" id="KAJ6437974.1"/>
    </source>
</evidence>
<evidence type="ECO:0000313" key="3">
    <source>
        <dbReference type="Proteomes" id="UP001163105"/>
    </source>
</evidence>
<gene>
    <name evidence="2" type="ORF">O9K51_09396</name>
</gene>
<proteinExistence type="predicted"/>
<accession>A0AB34FH09</accession>
<reference evidence="2" key="1">
    <citation type="submission" date="2023-01" db="EMBL/GenBank/DDBJ databases">
        <title>The growth and conidiation of Purpureocillium lavendulum are regulated by nitrogen source and histone H3K14 acetylation.</title>
        <authorList>
            <person name="Tang P."/>
            <person name="Han J."/>
            <person name="Zhang C."/>
            <person name="Tang P."/>
            <person name="Qi F."/>
            <person name="Zhang K."/>
            <person name="Liang L."/>
        </authorList>
    </citation>
    <scope>NUCLEOTIDE SEQUENCE</scope>
    <source>
        <strain evidence="2">YMF1.00683</strain>
    </source>
</reference>
<dbReference type="PANTHER" id="PTHR44167:SF30">
    <property type="entry name" value="PHOSPHORYLASE KINASE"/>
    <property type="match status" value="1"/>
</dbReference>
<evidence type="ECO:0000259" key="1">
    <source>
        <dbReference type="PROSITE" id="PS50011"/>
    </source>
</evidence>
<protein>
    <submittedName>
        <fullName evidence="2">Glutamyl-tRNA synthetase</fullName>
    </submittedName>
</protein>
<dbReference type="PROSITE" id="PS00108">
    <property type="entry name" value="PROTEIN_KINASE_ST"/>
    <property type="match status" value="1"/>
</dbReference>
<dbReference type="InterPro" id="IPR000719">
    <property type="entry name" value="Prot_kinase_dom"/>
</dbReference>
<dbReference type="InterPro" id="IPR008271">
    <property type="entry name" value="Ser/Thr_kinase_AS"/>
</dbReference>
<dbReference type="EMBL" id="JAQHRD010000009">
    <property type="protein sequence ID" value="KAJ6437974.1"/>
    <property type="molecule type" value="Genomic_DNA"/>
</dbReference>
<keyword evidence="3" id="KW-1185">Reference proteome</keyword>
<dbReference type="Gene3D" id="1.10.510.10">
    <property type="entry name" value="Transferase(Phosphotransferase) domain 1"/>
    <property type="match status" value="1"/>
</dbReference>
<dbReference type="GO" id="GO:0005634">
    <property type="term" value="C:nucleus"/>
    <property type="evidence" value="ECO:0007669"/>
    <property type="project" value="TreeGrafter"/>
</dbReference>
<name>A0AB34FH09_9HYPO</name>
<dbReference type="InterPro" id="IPR011009">
    <property type="entry name" value="Kinase-like_dom_sf"/>
</dbReference>
<dbReference type="AlphaFoldDB" id="A0AB34FH09"/>
<dbReference type="GO" id="GO:0044773">
    <property type="term" value="P:mitotic DNA damage checkpoint signaling"/>
    <property type="evidence" value="ECO:0007669"/>
    <property type="project" value="TreeGrafter"/>
</dbReference>
<organism evidence="2 3">
    <name type="scientific">Purpureocillium lavendulum</name>
    <dbReference type="NCBI Taxonomy" id="1247861"/>
    <lineage>
        <taxon>Eukaryota</taxon>
        <taxon>Fungi</taxon>
        <taxon>Dikarya</taxon>
        <taxon>Ascomycota</taxon>
        <taxon>Pezizomycotina</taxon>
        <taxon>Sordariomycetes</taxon>
        <taxon>Hypocreomycetidae</taxon>
        <taxon>Hypocreales</taxon>
        <taxon>Ophiocordycipitaceae</taxon>
        <taxon>Purpureocillium</taxon>
    </lineage>
</organism>
<dbReference type="SMART" id="SM00220">
    <property type="entry name" value="S_TKc"/>
    <property type="match status" value="1"/>
</dbReference>